<dbReference type="Pfam" id="PF04932">
    <property type="entry name" value="Wzy_C"/>
    <property type="match status" value="1"/>
</dbReference>
<gene>
    <name evidence="7" type="ORF">ACFQ24_19610</name>
</gene>
<dbReference type="GO" id="GO:0016874">
    <property type="term" value="F:ligase activity"/>
    <property type="evidence" value="ECO:0007669"/>
    <property type="project" value="UniProtKB-KW"/>
</dbReference>
<proteinExistence type="predicted"/>
<evidence type="ECO:0000259" key="6">
    <source>
        <dbReference type="Pfam" id="PF04932"/>
    </source>
</evidence>
<feature type="domain" description="O-antigen ligase-related" evidence="6">
    <location>
        <begin position="228"/>
        <end position="359"/>
    </location>
</feature>
<feature type="transmembrane region" description="Helical" evidence="5">
    <location>
        <begin position="268"/>
        <end position="288"/>
    </location>
</feature>
<feature type="transmembrane region" description="Helical" evidence="5">
    <location>
        <begin position="381"/>
        <end position="399"/>
    </location>
</feature>
<dbReference type="PANTHER" id="PTHR37422">
    <property type="entry name" value="TEICHURONIC ACID BIOSYNTHESIS PROTEIN TUAE"/>
    <property type="match status" value="1"/>
</dbReference>
<evidence type="ECO:0000256" key="2">
    <source>
        <dbReference type="ARBA" id="ARBA00022692"/>
    </source>
</evidence>
<feature type="transmembrane region" description="Helical" evidence="5">
    <location>
        <begin position="308"/>
        <end position="326"/>
    </location>
</feature>
<dbReference type="InterPro" id="IPR007016">
    <property type="entry name" value="O-antigen_ligase-rel_domated"/>
</dbReference>
<protein>
    <submittedName>
        <fullName evidence="7">O-antigen ligase family protein</fullName>
    </submittedName>
</protein>
<sequence length="450" mass="48836">MKRHGDAYGATHGWRQHAGPIELLLFSLCVYLTTTPFLFILTKQNPNLPALINVATMQQETQSMLLVYVVRGLVALIGAVFVARRLRQLKANARQLLPLLPFLIWAALSSLWSDDPGVTARSVTTLAVLWAGAYFFAVRLDGTSAARAVVGGGALVAATCLGYVVVDPAYAIHQLTDATQFVHAGAWRGVYQHKNFLGHVAGFFVMAIFWADRSTIPWPPLKWALIGLLLLLVIKSTSASAVPIILITCALVWILVVADPKQRVKALLVLAPAIVALYWGTTAILTALGRDMTFTGRTEIWQIAIDSIFTRPLQGYGFVSISYGNFSYSLMHQAGVFDPHSAYLDLALGTGFIGLVLFLLILPFAWYAARRLYLMGGGERQAGLMLISITIGWLVSGFTESSSRPLTAMGGLGLFTLAVLVSFPRSRERASATAGGHNPFAEMRARATQG</sequence>
<feature type="transmembrane region" description="Helical" evidence="5">
    <location>
        <begin position="196"/>
        <end position="211"/>
    </location>
</feature>
<dbReference type="EMBL" id="JBHTLS010000134">
    <property type="protein sequence ID" value="MFD1107077.1"/>
    <property type="molecule type" value="Genomic_DNA"/>
</dbReference>
<keyword evidence="3 5" id="KW-1133">Transmembrane helix</keyword>
<keyword evidence="2 5" id="KW-0812">Transmembrane</keyword>
<feature type="transmembrane region" description="Helical" evidence="5">
    <location>
        <begin position="346"/>
        <end position="369"/>
    </location>
</feature>
<feature type="transmembrane region" description="Helical" evidence="5">
    <location>
        <begin position="223"/>
        <end position="256"/>
    </location>
</feature>
<evidence type="ECO:0000256" key="3">
    <source>
        <dbReference type="ARBA" id="ARBA00022989"/>
    </source>
</evidence>
<feature type="transmembrane region" description="Helical" evidence="5">
    <location>
        <begin position="62"/>
        <end position="83"/>
    </location>
</feature>
<evidence type="ECO:0000256" key="4">
    <source>
        <dbReference type="ARBA" id="ARBA00023136"/>
    </source>
</evidence>
<name>A0ABW3PBJ8_9SPHN</name>
<evidence type="ECO:0000313" key="7">
    <source>
        <dbReference type="EMBL" id="MFD1107077.1"/>
    </source>
</evidence>
<feature type="transmembrane region" description="Helical" evidence="5">
    <location>
        <begin position="118"/>
        <end position="138"/>
    </location>
</feature>
<keyword evidence="4 5" id="KW-0472">Membrane</keyword>
<feature type="transmembrane region" description="Helical" evidence="5">
    <location>
        <begin position="145"/>
        <end position="166"/>
    </location>
</feature>
<evidence type="ECO:0000256" key="5">
    <source>
        <dbReference type="SAM" id="Phobius"/>
    </source>
</evidence>
<accession>A0ABW3PBJ8</accession>
<keyword evidence="8" id="KW-1185">Reference proteome</keyword>
<evidence type="ECO:0000256" key="1">
    <source>
        <dbReference type="ARBA" id="ARBA00004141"/>
    </source>
</evidence>
<dbReference type="PANTHER" id="PTHR37422:SF17">
    <property type="entry name" value="O-ANTIGEN LIGASE"/>
    <property type="match status" value="1"/>
</dbReference>
<feature type="transmembrane region" description="Helical" evidence="5">
    <location>
        <begin position="21"/>
        <end position="42"/>
    </location>
</feature>
<dbReference type="RefSeq" id="WP_380914302.1">
    <property type="nucleotide sequence ID" value="NZ_JBHTLS010000134.1"/>
</dbReference>
<reference evidence="8" key="1">
    <citation type="journal article" date="2019" name="Int. J. Syst. Evol. Microbiol.">
        <title>The Global Catalogue of Microorganisms (GCM) 10K type strain sequencing project: providing services to taxonomists for standard genome sequencing and annotation.</title>
        <authorList>
            <consortium name="The Broad Institute Genomics Platform"/>
            <consortium name="The Broad Institute Genome Sequencing Center for Infectious Disease"/>
            <person name="Wu L."/>
            <person name="Ma J."/>
        </authorList>
    </citation>
    <scope>NUCLEOTIDE SEQUENCE [LARGE SCALE GENOMIC DNA]</scope>
    <source>
        <strain evidence="8">CCUG 54329</strain>
    </source>
</reference>
<comment type="caution">
    <text evidence="7">The sequence shown here is derived from an EMBL/GenBank/DDBJ whole genome shotgun (WGS) entry which is preliminary data.</text>
</comment>
<dbReference type="Proteomes" id="UP001597203">
    <property type="component" value="Unassembled WGS sequence"/>
</dbReference>
<dbReference type="InterPro" id="IPR051533">
    <property type="entry name" value="WaaL-like"/>
</dbReference>
<feature type="transmembrane region" description="Helical" evidence="5">
    <location>
        <begin position="405"/>
        <end position="423"/>
    </location>
</feature>
<evidence type="ECO:0000313" key="8">
    <source>
        <dbReference type="Proteomes" id="UP001597203"/>
    </source>
</evidence>
<feature type="transmembrane region" description="Helical" evidence="5">
    <location>
        <begin position="95"/>
        <end position="112"/>
    </location>
</feature>
<comment type="subcellular location">
    <subcellularLocation>
        <location evidence="1">Membrane</location>
        <topology evidence="1">Multi-pass membrane protein</topology>
    </subcellularLocation>
</comment>
<organism evidence="7 8">
    <name type="scientific">Sphingobium olei</name>
    <dbReference type="NCBI Taxonomy" id="420955"/>
    <lineage>
        <taxon>Bacteria</taxon>
        <taxon>Pseudomonadati</taxon>
        <taxon>Pseudomonadota</taxon>
        <taxon>Alphaproteobacteria</taxon>
        <taxon>Sphingomonadales</taxon>
        <taxon>Sphingomonadaceae</taxon>
        <taxon>Sphingobium</taxon>
    </lineage>
</organism>
<keyword evidence="7" id="KW-0436">Ligase</keyword>